<sequence>MPKLIDTLTPDSAKTCTGFDGNSYDLVFSDEFKIDNRTFYPGDNPYCEACTSTDGTWPYTYNSCDVGTFPNQSLKDGSGPSAAIHSDASKTKYDFRLSYLPGQSCS</sequence>
<keyword evidence="3" id="KW-0325">Glycoprotein</keyword>
<comment type="subcellular location">
    <subcellularLocation>
        <location evidence="1">Membrane</location>
    </subcellularLocation>
</comment>
<dbReference type="HOGENOM" id="CLU_2224185_0_0_1"/>
<evidence type="ECO:0000256" key="4">
    <source>
        <dbReference type="ARBA" id="ARBA00023316"/>
    </source>
</evidence>
<dbReference type="GO" id="GO:0031505">
    <property type="term" value="P:fungal-type cell wall organization"/>
    <property type="evidence" value="ECO:0007669"/>
    <property type="project" value="TreeGrafter"/>
</dbReference>
<reference evidence="5 6" key="1">
    <citation type="submission" date="2014-04" db="EMBL/GenBank/DDBJ databases">
        <authorList>
            <consortium name="DOE Joint Genome Institute"/>
            <person name="Kuo A."/>
            <person name="Tarkka M."/>
            <person name="Buscot F."/>
            <person name="Kohler A."/>
            <person name="Nagy L.G."/>
            <person name="Floudas D."/>
            <person name="Copeland A."/>
            <person name="Barry K.W."/>
            <person name="Cichocki N."/>
            <person name="Veneault-Fourrey C."/>
            <person name="LaButti K."/>
            <person name="Lindquist E.A."/>
            <person name="Lipzen A."/>
            <person name="Lundell T."/>
            <person name="Morin E."/>
            <person name="Murat C."/>
            <person name="Sun H."/>
            <person name="Tunlid A."/>
            <person name="Henrissat B."/>
            <person name="Grigoriev I.V."/>
            <person name="Hibbett D.S."/>
            <person name="Martin F."/>
            <person name="Nordberg H.P."/>
            <person name="Cantor M.N."/>
            <person name="Hua S.X."/>
        </authorList>
    </citation>
    <scope>NUCLEOTIDE SEQUENCE [LARGE SCALE GENOMIC DNA]</scope>
    <source>
        <strain evidence="5 6">F 1598</strain>
    </source>
</reference>
<dbReference type="GO" id="GO:0015926">
    <property type="term" value="F:glucosidase activity"/>
    <property type="evidence" value="ECO:0007669"/>
    <property type="project" value="TreeGrafter"/>
</dbReference>
<dbReference type="OrthoDB" id="412647at2759"/>
<protein>
    <submittedName>
        <fullName evidence="5">Glycoside hydrolase family 16 protein</fullName>
    </submittedName>
</protein>
<evidence type="ECO:0000256" key="1">
    <source>
        <dbReference type="ARBA" id="ARBA00004370"/>
    </source>
</evidence>
<keyword evidence="5" id="KW-0378">Hydrolase</keyword>
<keyword evidence="4" id="KW-0961">Cell wall biogenesis/degradation</keyword>
<gene>
    <name evidence="5" type="ORF">PILCRDRAFT_1638</name>
</gene>
<evidence type="ECO:0000256" key="2">
    <source>
        <dbReference type="ARBA" id="ARBA00023136"/>
    </source>
</evidence>
<proteinExistence type="predicted"/>
<organism evidence="5 6">
    <name type="scientific">Piloderma croceum (strain F 1598)</name>
    <dbReference type="NCBI Taxonomy" id="765440"/>
    <lineage>
        <taxon>Eukaryota</taxon>
        <taxon>Fungi</taxon>
        <taxon>Dikarya</taxon>
        <taxon>Basidiomycota</taxon>
        <taxon>Agaricomycotina</taxon>
        <taxon>Agaricomycetes</taxon>
        <taxon>Agaricomycetidae</taxon>
        <taxon>Atheliales</taxon>
        <taxon>Atheliaceae</taxon>
        <taxon>Piloderma</taxon>
    </lineage>
</organism>
<dbReference type="AlphaFoldDB" id="A0A0C3G1W7"/>
<dbReference type="InterPro" id="IPR005629">
    <property type="entry name" value="Skn1/Kre6/Sbg1"/>
</dbReference>
<dbReference type="GO" id="GO:0006078">
    <property type="term" value="P:(1-&gt;6)-beta-D-glucan biosynthetic process"/>
    <property type="evidence" value="ECO:0007669"/>
    <property type="project" value="TreeGrafter"/>
</dbReference>
<reference evidence="6" key="2">
    <citation type="submission" date="2015-01" db="EMBL/GenBank/DDBJ databases">
        <title>Evolutionary Origins and Diversification of the Mycorrhizal Mutualists.</title>
        <authorList>
            <consortium name="DOE Joint Genome Institute"/>
            <consortium name="Mycorrhizal Genomics Consortium"/>
            <person name="Kohler A."/>
            <person name="Kuo A."/>
            <person name="Nagy L.G."/>
            <person name="Floudas D."/>
            <person name="Copeland A."/>
            <person name="Barry K.W."/>
            <person name="Cichocki N."/>
            <person name="Veneault-Fourrey C."/>
            <person name="LaButti K."/>
            <person name="Lindquist E.A."/>
            <person name="Lipzen A."/>
            <person name="Lundell T."/>
            <person name="Morin E."/>
            <person name="Murat C."/>
            <person name="Riley R."/>
            <person name="Ohm R."/>
            <person name="Sun H."/>
            <person name="Tunlid A."/>
            <person name="Henrissat B."/>
            <person name="Grigoriev I.V."/>
            <person name="Hibbett D.S."/>
            <person name="Martin F."/>
        </authorList>
    </citation>
    <scope>NUCLEOTIDE SEQUENCE [LARGE SCALE GENOMIC DNA]</scope>
    <source>
        <strain evidence="6">F 1598</strain>
    </source>
</reference>
<keyword evidence="6" id="KW-1185">Reference proteome</keyword>
<accession>A0A0C3G1W7</accession>
<dbReference type="STRING" id="765440.A0A0C3G1W7"/>
<dbReference type="PANTHER" id="PTHR31361:SF15">
    <property type="entry name" value="GH16 DOMAIN-CONTAINING PROTEIN"/>
    <property type="match status" value="1"/>
</dbReference>
<dbReference type="PANTHER" id="PTHR31361">
    <property type="entry name" value="BETA-GLUCAN SYNTHESIS-ASSOCIATED PROTEIN KRE6-RELATED"/>
    <property type="match status" value="1"/>
</dbReference>
<dbReference type="Proteomes" id="UP000054166">
    <property type="component" value="Unassembled WGS sequence"/>
</dbReference>
<keyword evidence="2" id="KW-0472">Membrane</keyword>
<evidence type="ECO:0000313" key="6">
    <source>
        <dbReference type="Proteomes" id="UP000054166"/>
    </source>
</evidence>
<name>A0A0C3G1W7_PILCF</name>
<dbReference type="GO" id="GO:0005886">
    <property type="term" value="C:plasma membrane"/>
    <property type="evidence" value="ECO:0007669"/>
    <property type="project" value="TreeGrafter"/>
</dbReference>
<dbReference type="GO" id="GO:0005789">
    <property type="term" value="C:endoplasmic reticulum membrane"/>
    <property type="evidence" value="ECO:0007669"/>
    <property type="project" value="TreeGrafter"/>
</dbReference>
<evidence type="ECO:0000313" key="5">
    <source>
        <dbReference type="EMBL" id="KIM90320.1"/>
    </source>
</evidence>
<evidence type="ECO:0000256" key="3">
    <source>
        <dbReference type="ARBA" id="ARBA00023180"/>
    </source>
</evidence>
<dbReference type="InParanoid" id="A0A0C3G1W7"/>
<dbReference type="Pfam" id="PF03935">
    <property type="entry name" value="SKN1_KRE6_Sbg1"/>
    <property type="match status" value="2"/>
</dbReference>
<dbReference type="EMBL" id="KN832973">
    <property type="protein sequence ID" value="KIM90320.1"/>
    <property type="molecule type" value="Genomic_DNA"/>
</dbReference>